<keyword evidence="7" id="KW-0560">Oxidoreductase</keyword>
<comment type="cofactor">
    <cofactor evidence="1">
        <name>FMN</name>
        <dbReference type="ChEBI" id="CHEBI:58210"/>
    </cofactor>
</comment>
<evidence type="ECO:0000313" key="12">
    <source>
        <dbReference type="EMBL" id="MBB5182737.1"/>
    </source>
</evidence>
<dbReference type="GO" id="GO:0046872">
    <property type="term" value="F:metal ion binding"/>
    <property type="evidence" value="ECO:0007669"/>
    <property type="project" value="UniProtKB-KW"/>
</dbReference>
<name>A0A7W8FX98_9FIRM</name>
<keyword evidence="4" id="KW-0285">Flavoprotein</keyword>
<dbReference type="Gene3D" id="3.50.50.60">
    <property type="entry name" value="FAD/NAD(P)-binding domain"/>
    <property type="match status" value="1"/>
</dbReference>
<dbReference type="GO" id="GO:0010181">
    <property type="term" value="F:FMN binding"/>
    <property type="evidence" value="ECO:0007669"/>
    <property type="project" value="InterPro"/>
</dbReference>
<dbReference type="SUPFAM" id="SSF51905">
    <property type="entry name" value="FAD/NAD(P)-binding domain"/>
    <property type="match status" value="1"/>
</dbReference>
<comment type="cofactor">
    <cofactor evidence="2">
        <name>[4Fe-4S] cluster</name>
        <dbReference type="ChEBI" id="CHEBI:49883"/>
    </cofactor>
</comment>
<dbReference type="Gene3D" id="3.40.50.720">
    <property type="entry name" value="NAD(P)-binding Rossmann-like Domain"/>
    <property type="match status" value="1"/>
</dbReference>
<dbReference type="Proteomes" id="UP000539953">
    <property type="component" value="Unassembled WGS sequence"/>
</dbReference>
<evidence type="ECO:0000256" key="2">
    <source>
        <dbReference type="ARBA" id="ARBA00001966"/>
    </source>
</evidence>
<dbReference type="AlphaFoldDB" id="A0A7W8FX98"/>
<dbReference type="GO" id="GO:0051536">
    <property type="term" value="F:iron-sulfur cluster binding"/>
    <property type="evidence" value="ECO:0007669"/>
    <property type="project" value="UniProtKB-KW"/>
</dbReference>
<comment type="similarity">
    <text evidence="3">In the N-terminal section; belongs to the NADH:flavin oxidoreductase/NADH oxidase family.</text>
</comment>
<dbReference type="EMBL" id="JACHHK010000002">
    <property type="protein sequence ID" value="MBB5182737.1"/>
    <property type="molecule type" value="Genomic_DNA"/>
</dbReference>
<dbReference type="Pfam" id="PF00724">
    <property type="entry name" value="Oxidored_FMN"/>
    <property type="match status" value="1"/>
</dbReference>
<evidence type="ECO:0000256" key="3">
    <source>
        <dbReference type="ARBA" id="ARBA00011048"/>
    </source>
</evidence>
<evidence type="ECO:0000256" key="9">
    <source>
        <dbReference type="ARBA" id="ARBA00023014"/>
    </source>
</evidence>
<dbReference type="InterPro" id="IPR036188">
    <property type="entry name" value="FAD/NAD-bd_sf"/>
</dbReference>
<feature type="domain" description="FAD/NAD(P)-binding" evidence="11">
    <location>
        <begin position="387"/>
        <end position="616"/>
    </location>
</feature>
<dbReference type="SUPFAM" id="SSF51395">
    <property type="entry name" value="FMN-linked oxidoreductases"/>
    <property type="match status" value="1"/>
</dbReference>
<dbReference type="Pfam" id="PF07992">
    <property type="entry name" value="Pyr_redox_2"/>
    <property type="match status" value="1"/>
</dbReference>
<evidence type="ECO:0000256" key="1">
    <source>
        <dbReference type="ARBA" id="ARBA00001917"/>
    </source>
</evidence>
<feature type="domain" description="NADH:flavin oxidoreductase/NADH oxidase N-terminal" evidence="10">
    <location>
        <begin position="4"/>
        <end position="336"/>
    </location>
</feature>
<dbReference type="PANTHER" id="PTHR42917:SF2">
    <property type="entry name" value="2,4-DIENOYL-COA REDUCTASE [(2E)-ENOYL-COA-PRODUCING]"/>
    <property type="match status" value="1"/>
</dbReference>
<evidence type="ECO:0000256" key="7">
    <source>
        <dbReference type="ARBA" id="ARBA00023002"/>
    </source>
</evidence>
<accession>A0A7W8FX98</accession>
<dbReference type="Gene3D" id="3.20.20.70">
    <property type="entry name" value="Aldolase class I"/>
    <property type="match status" value="1"/>
</dbReference>
<evidence type="ECO:0000256" key="6">
    <source>
        <dbReference type="ARBA" id="ARBA00022723"/>
    </source>
</evidence>
<dbReference type="PANTHER" id="PTHR42917">
    <property type="entry name" value="2,4-DIENOYL-COA REDUCTASE"/>
    <property type="match status" value="1"/>
</dbReference>
<protein>
    <submittedName>
        <fullName evidence="12">2,4-dienoyl-CoA reductase-like NADH-dependent reductase (Old Yellow Enzyme family)/thioredoxin reductase</fullName>
    </submittedName>
</protein>
<dbReference type="InterPro" id="IPR013785">
    <property type="entry name" value="Aldolase_TIM"/>
</dbReference>
<evidence type="ECO:0000256" key="4">
    <source>
        <dbReference type="ARBA" id="ARBA00022630"/>
    </source>
</evidence>
<keyword evidence="6" id="KW-0479">Metal-binding</keyword>
<keyword evidence="13" id="KW-1185">Reference proteome</keyword>
<evidence type="ECO:0000259" key="10">
    <source>
        <dbReference type="Pfam" id="PF00724"/>
    </source>
</evidence>
<evidence type="ECO:0000256" key="5">
    <source>
        <dbReference type="ARBA" id="ARBA00022643"/>
    </source>
</evidence>
<dbReference type="RefSeq" id="WP_183327643.1">
    <property type="nucleotide sequence ID" value="NZ_JACHHK010000002.1"/>
</dbReference>
<evidence type="ECO:0000313" key="13">
    <source>
        <dbReference type="Proteomes" id="UP000539953"/>
    </source>
</evidence>
<keyword evidence="8" id="KW-0408">Iron</keyword>
<dbReference type="PRINTS" id="PR00469">
    <property type="entry name" value="PNDRDTASEII"/>
</dbReference>
<dbReference type="PRINTS" id="PR00368">
    <property type="entry name" value="FADPNR"/>
</dbReference>
<dbReference type="InterPro" id="IPR001155">
    <property type="entry name" value="OxRdtase_FMN_N"/>
</dbReference>
<comment type="caution">
    <text evidence="12">The sequence shown here is derived from an EMBL/GenBank/DDBJ whole genome shotgun (WGS) entry which is preliminary data.</text>
</comment>
<keyword evidence="9" id="KW-0411">Iron-sulfur</keyword>
<evidence type="ECO:0000256" key="8">
    <source>
        <dbReference type="ARBA" id="ARBA00023004"/>
    </source>
</evidence>
<dbReference type="InterPro" id="IPR023753">
    <property type="entry name" value="FAD/NAD-binding_dom"/>
</dbReference>
<dbReference type="InterPro" id="IPR051793">
    <property type="entry name" value="NADH:flavin_oxidoreductase"/>
</dbReference>
<organism evidence="12 13">
    <name type="scientific">Catenisphaera adipataccumulans</name>
    <dbReference type="NCBI Taxonomy" id="700500"/>
    <lineage>
        <taxon>Bacteria</taxon>
        <taxon>Bacillati</taxon>
        <taxon>Bacillota</taxon>
        <taxon>Erysipelotrichia</taxon>
        <taxon>Erysipelotrichales</taxon>
        <taxon>Erysipelotrichaceae</taxon>
        <taxon>Catenisphaera</taxon>
    </lineage>
</organism>
<evidence type="ECO:0000259" key="11">
    <source>
        <dbReference type="Pfam" id="PF07992"/>
    </source>
</evidence>
<keyword evidence="5" id="KW-0288">FMN</keyword>
<proteinExistence type="inferred from homology"/>
<gene>
    <name evidence="12" type="ORF">HNQ47_000756</name>
</gene>
<dbReference type="CDD" id="cd02803">
    <property type="entry name" value="OYE_like_FMN_family"/>
    <property type="match status" value="1"/>
</dbReference>
<dbReference type="GO" id="GO:0016491">
    <property type="term" value="F:oxidoreductase activity"/>
    <property type="evidence" value="ECO:0007669"/>
    <property type="project" value="UniProtKB-KW"/>
</dbReference>
<sequence length="646" mass="69336">MYNKLFEPGKIGGLELKNRVVMTAMGCSLAEPDGHPGPQMIEYYKARAKGGAGLIITEITRIDDAEGASTPCQLSVTNLKVVPGLVRLTDAVHAYDTKILIQLHHAGNQISSKLIGGRQPVSASDVTCSTIGEQPRALSTEEVEGLVKKFVTGAVIAQLGGADGVEIHAAHGYLVGQFLSPHTNHRTDKYGGDLQGRMRFLIEIVMGIRQYCGPKFVISVRMDGDEFIPDGLHLDEAVVVAKTMEKLGVDVIDVSCGTYESGITIVEPNAYPEAWPQKVNLAKTIRENIDLPVIAVNNIKHPATAEKLLEDGVSDFVGVARGQLADPEWTNKAKAGHDMRIRKCINCMECFRLLAMGRPLECTLNPVLGREYLIGEEHLKKDGAGRTVAVIGGGPAGMEAALTLAKRGFHAVLFEEHEHLGGTVNLAAVPPHKERLLEFIDTMALQMKEAGVDVRLSTPGTVEACQAVHAEAVFVATGGYPIIPSLKGTDKAVTSTDVLTGTADLEGKNIVVIGGGVTGLETAEYLAVNKKNKVTVVEMMDNVGAGLYKSALYPIMKALKENGAEVKTSTKLTEIEEGKAIVETNGQRTEIPCDAVVLAMGVKPDRSLADDLQQAFDQVIYVGDCQQPGQIREALHAGYDKAFVYE</sequence>
<reference evidence="12 13" key="1">
    <citation type="submission" date="2020-08" db="EMBL/GenBank/DDBJ databases">
        <title>Genomic Encyclopedia of Type Strains, Phase IV (KMG-IV): sequencing the most valuable type-strain genomes for metagenomic binning, comparative biology and taxonomic classification.</title>
        <authorList>
            <person name="Goeker M."/>
        </authorList>
    </citation>
    <scope>NUCLEOTIDE SEQUENCE [LARGE SCALE GENOMIC DNA]</scope>
    <source>
        <strain evidence="12 13">DSM 25799</strain>
    </source>
</reference>